<evidence type="ECO:0000313" key="5">
    <source>
        <dbReference type="Proteomes" id="UP001501303"/>
    </source>
</evidence>
<dbReference type="InterPro" id="IPR018247">
    <property type="entry name" value="EF_Hand_1_Ca_BS"/>
</dbReference>
<evidence type="ECO:0000259" key="3">
    <source>
        <dbReference type="PROSITE" id="PS50222"/>
    </source>
</evidence>
<evidence type="ECO:0000313" key="4">
    <source>
        <dbReference type="EMBL" id="GAA1899688.1"/>
    </source>
</evidence>
<protein>
    <submittedName>
        <fullName evidence="4">EF-hand domain-containing protein</fullName>
    </submittedName>
</protein>
<accession>A0ABN2NU54</accession>
<evidence type="ECO:0000256" key="1">
    <source>
        <dbReference type="ARBA" id="ARBA00022723"/>
    </source>
</evidence>
<dbReference type="Proteomes" id="UP001501303">
    <property type="component" value="Unassembled WGS sequence"/>
</dbReference>
<feature type="domain" description="EF-hand" evidence="3">
    <location>
        <begin position="39"/>
        <end position="74"/>
    </location>
</feature>
<dbReference type="InterPro" id="IPR039647">
    <property type="entry name" value="EF_hand_pair_protein_CML-like"/>
</dbReference>
<dbReference type="PANTHER" id="PTHR10891">
    <property type="entry name" value="EF-HAND CALCIUM-BINDING DOMAIN CONTAINING PROTEIN"/>
    <property type="match status" value="1"/>
</dbReference>
<dbReference type="Gene3D" id="1.10.238.10">
    <property type="entry name" value="EF-hand"/>
    <property type="match status" value="1"/>
</dbReference>
<dbReference type="PROSITE" id="PS00018">
    <property type="entry name" value="EF_HAND_1"/>
    <property type="match status" value="2"/>
</dbReference>
<proteinExistence type="predicted"/>
<gene>
    <name evidence="4" type="ORF">GCM10009716_06830</name>
</gene>
<dbReference type="SUPFAM" id="SSF47473">
    <property type="entry name" value="EF-hand"/>
    <property type="match status" value="1"/>
</dbReference>
<dbReference type="EMBL" id="BAAAMJ010000008">
    <property type="protein sequence ID" value="GAA1899688.1"/>
    <property type="molecule type" value="Genomic_DNA"/>
</dbReference>
<evidence type="ECO:0000256" key="2">
    <source>
        <dbReference type="ARBA" id="ARBA00022737"/>
    </source>
</evidence>
<organism evidence="4 5">
    <name type="scientific">Streptomyces sodiiphilus</name>
    <dbReference type="NCBI Taxonomy" id="226217"/>
    <lineage>
        <taxon>Bacteria</taxon>
        <taxon>Bacillati</taxon>
        <taxon>Actinomycetota</taxon>
        <taxon>Actinomycetes</taxon>
        <taxon>Kitasatosporales</taxon>
        <taxon>Streptomycetaceae</taxon>
        <taxon>Streptomyces</taxon>
    </lineage>
</organism>
<keyword evidence="1" id="KW-0479">Metal-binding</keyword>
<keyword evidence="2" id="KW-0677">Repeat</keyword>
<sequence length="74" mass="7935">MADIESARTIFEQFDIDGDGFVTAAELRQVLAEVGGTDVPEETAQALIDANDGNGDGLLSFEEFWAARQAARNS</sequence>
<dbReference type="InterPro" id="IPR002048">
    <property type="entry name" value="EF_hand_dom"/>
</dbReference>
<feature type="domain" description="EF-hand" evidence="3">
    <location>
        <begin position="2"/>
        <end position="37"/>
    </location>
</feature>
<name>A0ABN2NU54_9ACTN</name>
<dbReference type="RefSeq" id="WP_344258723.1">
    <property type="nucleotide sequence ID" value="NZ_BAAAMJ010000008.1"/>
</dbReference>
<dbReference type="PROSITE" id="PS50222">
    <property type="entry name" value="EF_HAND_2"/>
    <property type="match status" value="2"/>
</dbReference>
<dbReference type="SMART" id="SM00054">
    <property type="entry name" value="EFh"/>
    <property type="match status" value="2"/>
</dbReference>
<dbReference type="Pfam" id="PF13499">
    <property type="entry name" value="EF-hand_7"/>
    <property type="match status" value="1"/>
</dbReference>
<reference evidence="4 5" key="1">
    <citation type="journal article" date="2019" name="Int. J. Syst. Evol. Microbiol.">
        <title>The Global Catalogue of Microorganisms (GCM) 10K type strain sequencing project: providing services to taxonomists for standard genome sequencing and annotation.</title>
        <authorList>
            <consortium name="The Broad Institute Genomics Platform"/>
            <consortium name="The Broad Institute Genome Sequencing Center for Infectious Disease"/>
            <person name="Wu L."/>
            <person name="Ma J."/>
        </authorList>
    </citation>
    <scope>NUCLEOTIDE SEQUENCE [LARGE SCALE GENOMIC DNA]</scope>
    <source>
        <strain evidence="4 5">JCM 13581</strain>
    </source>
</reference>
<dbReference type="CDD" id="cd00051">
    <property type="entry name" value="EFh"/>
    <property type="match status" value="1"/>
</dbReference>
<dbReference type="InterPro" id="IPR011992">
    <property type="entry name" value="EF-hand-dom_pair"/>
</dbReference>
<keyword evidence="5" id="KW-1185">Reference proteome</keyword>
<comment type="caution">
    <text evidence="4">The sequence shown here is derived from an EMBL/GenBank/DDBJ whole genome shotgun (WGS) entry which is preliminary data.</text>
</comment>